<accession>A0A0K9NGX9</accession>
<evidence type="ECO:0000256" key="4">
    <source>
        <dbReference type="ARBA" id="ARBA00022832"/>
    </source>
</evidence>
<dbReference type="PANTHER" id="PTHR43272">
    <property type="entry name" value="LONG-CHAIN-FATTY-ACID--COA LIGASE"/>
    <property type="match status" value="1"/>
</dbReference>
<keyword evidence="5 7" id="KW-0067">ATP-binding</keyword>
<evidence type="ECO:0000256" key="3">
    <source>
        <dbReference type="ARBA" id="ARBA00022741"/>
    </source>
</evidence>
<dbReference type="PANTHER" id="PTHR43272:SF4">
    <property type="entry name" value="LONG CHAIN ACYL-COA SYNTHETASE 2"/>
    <property type="match status" value="1"/>
</dbReference>
<dbReference type="InterPro" id="IPR020845">
    <property type="entry name" value="AMP-binding_CS"/>
</dbReference>
<dbReference type="AlphaFoldDB" id="A0A0K9NGX9"/>
<dbReference type="GO" id="GO:0010025">
    <property type="term" value="P:wax biosynthetic process"/>
    <property type="evidence" value="ECO:0000318"/>
    <property type="project" value="GO_Central"/>
</dbReference>
<dbReference type="Gene3D" id="3.40.50.12780">
    <property type="entry name" value="N-terminal domain of ligase-like"/>
    <property type="match status" value="1"/>
</dbReference>
<dbReference type="GO" id="GO:0004467">
    <property type="term" value="F:long-chain fatty acid-CoA ligase activity"/>
    <property type="evidence" value="ECO:0000318"/>
    <property type="project" value="GO_Central"/>
</dbReference>
<dbReference type="Proteomes" id="UP000036987">
    <property type="component" value="Unassembled WGS sequence"/>
</dbReference>
<evidence type="ECO:0000256" key="1">
    <source>
        <dbReference type="ARBA" id="ARBA00006432"/>
    </source>
</evidence>
<evidence type="ECO:0000256" key="7">
    <source>
        <dbReference type="RuleBase" id="RU369030"/>
    </source>
</evidence>
<keyword evidence="2 7" id="KW-0436">Ligase</keyword>
<dbReference type="GO" id="GO:0005783">
    <property type="term" value="C:endoplasmic reticulum"/>
    <property type="evidence" value="ECO:0000318"/>
    <property type="project" value="GO_Central"/>
</dbReference>
<dbReference type="InterPro" id="IPR042099">
    <property type="entry name" value="ANL_N_sf"/>
</dbReference>
<dbReference type="InterPro" id="IPR000873">
    <property type="entry name" value="AMP-dep_synth/lig_dom"/>
</dbReference>
<keyword evidence="7" id="KW-0443">Lipid metabolism</keyword>
<sequence length="664" mass="74676">MEAYTIKVEESRPAMDQKPSVGPAYRCIYAKDGLVDIPKGLQSPWDFFSGSVETFPKNPMLGRRQIVDGKAGQYEWQTYDQVYNKIIQIGNAIRKQKVNPGDRCGIYGSNCPEWIITMEACSSNGIVYVPLYDTLGANAVEFIINHAEISVVFAQENKIHSIIASCVQKCCASLKTIVSFGEVTDVHKKEAEKAGVDCFSWEHFASSSNLGGRESSELPCKRLDDICSIMYTSGTTGEPKGVVLNNRAVIAQVIGMEYLFAEVDATVQVTEDDMYFSFLPLAHVFDQIMENYFIYKGASVGFWQGDVRYLMEDVQSLKPTIFCGVPRVYDRIYAGTMEKISASGLFNRMLFQYAYDYKLKNLEKGMKQDLAAPLFDKLIFNKTKQAFGGRTRILISGAAPLPRHVEEFLRVTSCCILSQGYGLTESVAGCFTSIGNVFSMIGTVGVPAPTIEARLESVEEMGYDALSKVPRGEICIRGNTLFSGYHKRPDLTSDVIVDGWFHTGDIGEWQPDGSMKIIDRKKNIFKLSQGEYVGVENIENVYSYCPAISSIWVYGNSFESFLVCVAVPERKTVEEWAKTKDIAQDFESLCNNPELKIYILNELNKIGRDHKLRGFEMLKAIHLDPVGFTIERDLVTPTFKLKRPELLKYYRDCVDELYKQAKKH</sequence>
<dbReference type="CDD" id="cd05927">
    <property type="entry name" value="LC-FACS_euk"/>
    <property type="match status" value="1"/>
</dbReference>
<evidence type="ECO:0000313" key="9">
    <source>
        <dbReference type="EMBL" id="KMZ56014.1"/>
    </source>
</evidence>
<dbReference type="GO" id="GO:0016020">
    <property type="term" value="C:membrane"/>
    <property type="evidence" value="ECO:0000318"/>
    <property type="project" value="GO_Central"/>
</dbReference>
<organism evidence="9 10">
    <name type="scientific">Zostera marina</name>
    <name type="common">Eelgrass</name>
    <dbReference type="NCBI Taxonomy" id="29655"/>
    <lineage>
        <taxon>Eukaryota</taxon>
        <taxon>Viridiplantae</taxon>
        <taxon>Streptophyta</taxon>
        <taxon>Embryophyta</taxon>
        <taxon>Tracheophyta</taxon>
        <taxon>Spermatophyta</taxon>
        <taxon>Magnoliopsida</taxon>
        <taxon>Liliopsida</taxon>
        <taxon>Zosteraceae</taxon>
        <taxon>Zostera</taxon>
    </lineage>
</organism>
<comment type="similarity">
    <text evidence="1 7">Belongs to the ATP-dependent AMP-binding enzyme family.</text>
</comment>
<evidence type="ECO:0000256" key="5">
    <source>
        <dbReference type="ARBA" id="ARBA00022840"/>
    </source>
</evidence>
<gene>
    <name evidence="9" type="ORF">ZOSMA_9G01190</name>
</gene>
<name>A0A0K9NGX9_ZOSMR</name>
<comment type="caution">
    <text evidence="9">The sequence shown here is derived from an EMBL/GenBank/DDBJ whole genome shotgun (WGS) entry which is preliminary data.</text>
</comment>
<dbReference type="GO" id="GO:0106290">
    <property type="term" value="F:trans-cinnamate-CoA ligase activity"/>
    <property type="evidence" value="ECO:0007669"/>
    <property type="project" value="UniProtKB-ARBA"/>
</dbReference>
<evidence type="ECO:0000256" key="6">
    <source>
        <dbReference type="ARBA" id="ARBA00034252"/>
    </source>
</evidence>
<keyword evidence="4 7" id="KW-0276">Fatty acid metabolism</keyword>
<dbReference type="STRING" id="29655.A0A0K9NGX9"/>
<keyword evidence="3 7" id="KW-0547">Nucleotide-binding</keyword>
<protein>
    <recommendedName>
        <fullName evidence="7">Long-chain-fatty-acid--CoA ligase</fullName>
        <ecNumber evidence="7">6.2.1.3</ecNumber>
    </recommendedName>
</protein>
<comment type="catalytic activity">
    <reaction evidence="7">
        <text>a long-chain fatty acid + ATP + CoA = a long-chain fatty acyl-CoA + AMP + diphosphate</text>
        <dbReference type="Rhea" id="RHEA:15421"/>
        <dbReference type="ChEBI" id="CHEBI:30616"/>
        <dbReference type="ChEBI" id="CHEBI:33019"/>
        <dbReference type="ChEBI" id="CHEBI:57287"/>
        <dbReference type="ChEBI" id="CHEBI:57560"/>
        <dbReference type="ChEBI" id="CHEBI:83139"/>
        <dbReference type="ChEBI" id="CHEBI:456215"/>
        <dbReference type="EC" id="6.2.1.3"/>
    </reaction>
</comment>
<dbReference type="GO" id="GO:0016207">
    <property type="term" value="F:4-coumarate-CoA ligase activity"/>
    <property type="evidence" value="ECO:0007669"/>
    <property type="project" value="UniProtKB-EC"/>
</dbReference>
<dbReference type="OMA" id="EWIVRDS"/>
<feature type="domain" description="AMP-dependent synthetase/ligase" evidence="8">
    <location>
        <begin position="63"/>
        <end position="486"/>
    </location>
</feature>
<keyword evidence="10" id="KW-1185">Reference proteome</keyword>
<dbReference type="InterPro" id="IPR045311">
    <property type="entry name" value="LC-FACS_euk"/>
</dbReference>
<dbReference type="GO" id="GO:0009698">
    <property type="term" value="P:phenylpropanoid metabolic process"/>
    <property type="evidence" value="ECO:0007669"/>
    <property type="project" value="UniProtKB-ARBA"/>
</dbReference>
<comment type="catalytic activity">
    <reaction evidence="6">
        <text>(E)-4-coumarate + ATP + CoA = (E)-4-coumaroyl-CoA + AMP + diphosphate</text>
        <dbReference type="Rhea" id="RHEA:19641"/>
        <dbReference type="ChEBI" id="CHEBI:12876"/>
        <dbReference type="ChEBI" id="CHEBI:30616"/>
        <dbReference type="ChEBI" id="CHEBI:33019"/>
        <dbReference type="ChEBI" id="CHEBI:57287"/>
        <dbReference type="ChEBI" id="CHEBI:85008"/>
        <dbReference type="ChEBI" id="CHEBI:456215"/>
        <dbReference type="EC" id="6.2.1.12"/>
    </reaction>
    <physiologicalReaction direction="left-to-right" evidence="6">
        <dbReference type="Rhea" id="RHEA:19642"/>
    </physiologicalReaction>
</comment>
<dbReference type="PROSITE" id="PS00455">
    <property type="entry name" value="AMP_BINDING"/>
    <property type="match status" value="1"/>
</dbReference>
<evidence type="ECO:0000313" key="10">
    <source>
        <dbReference type="Proteomes" id="UP000036987"/>
    </source>
</evidence>
<dbReference type="GO" id="GO:0005524">
    <property type="term" value="F:ATP binding"/>
    <property type="evidence" value="ECO:0007669"/>
    <property type="project" value="UniProtKB-KW"/>
</dbReference>
<dbReference type="Pfam" id="PF00501">
    <property type="entry name" value="AMP-binding"/>
    <property type="match status" value="1"/>
</dbReference>
<proteinExistence type="inferred from homology"/>
<dbReference type="EC" id="6.2.1.3" evidence="7"/>
<evidence type="ECO:0000259" key="8">
    <source>
        <dbReference type="Pfam" id="PF00501"/>
    </source>
</evidence>
<comment type="function">
    <text evidence="7">Catalyzes the conversion of long-chain fatty acids to their active form acyl-CoAs for both synthesis of cellular lipids, and degradation via beta-oxidation.</text>
</comment>
<dbReference type="SUPFAM" id="SSF56801">
    <property type="entry name" value="Acetyl-CoA synthetase-like"/>
    <property type="match status" value="1"/>
</dbReference>
<reference evidence="10" key="1">
    <citation type="journal article" date="2016" name="Nature">
        <title>The genome of the seagrass Zostera marina reveals angiosperm adaptation to the sea.</title>
        <authorList>
            <person name="Olsen J.L."/>
            <person name="Rouze P."/>
            <person name="Verhelst B."/>
            <person name="Lin Y.-C."/>
            <person name="Bayer T."/>
            <person name="Collen J."/>
            <person name="Dattolo E."/>
            <person name="De Paoli E."/>
            <person name="Dittami S."/>
            <person name="Maumus F."/>
            <person name="Michel G."/>
            <person name="Kersting A."/>
            <person name="Lauritano C."/>
            <person name="Lohaus R."/>
            <person name="Toepel M."/>
            <person name="Tonon T."/>
            <person name="Vanneste K."/>
            <person name="Amirebrahimi M."/>
            <person name="Brakel J."/>
            <person name="Bostroem C."/>
            <person name="Chovatia M."/>
            <person name="Grimwood J."/>
            <person name="Jenkins J.W."/>
            <person name="Jueterbock A."/>
            <person name="Mraz A."/>
            <person name="Stam W.T."/>
            <person name="Tice H."/>
            <person name="Bornberg-Bauer E."/>
            <person name="Green P.J."/>
            <person name="Pearson G.A."/>
            <person name="Procaccini G."/>
            <person name="Duarte C.M."/>
            <person name="Schmutz J."/>
            <person name="Reusch T.B.H."/>
            <person name="Van de Peer Y."/>
        </authorList>
    </citation>
    <scope>NUCLEOTIDE SEQUENCE [LARGE SCALE GENOMIC DNA]</scope>
    <source>
        <strain evidence="10">cv. Finnish</strain>
    </source>
</reference>
<dbReference type="EMBL" id="LFYR01002228">
    <property type="protein sequence ID" value="KMZ56014.1"/>
    <property type="molecule type" value="Genomic_DNA"/>
</dbReference>
<dbReference type="OrthoDB" id="1700726at2759"/>
<evidence type="ECO:0000256" key="2">
    <source>
        <dbReference type="ARBA" id="ARBA00022598"/>
    </source>
</evidence>
<dbReference type="GO" id="GO:0010143">
    <property type="term" value="P:cutin biosynthetic process"/>
    <property type="evidence" value="ECO:0000318"/>
    <property type="project" value="GO_Central"/>
</dbReference>